<proteinExistence type="predicted"/>
<dbReference type="InterPro" id="IPR037239">
    <property type="entry name" value="OSBP_sf"/>
</dbReference>
<dbReference type="Pfam" id="PF01237">
    <property type="entry name" value="Oxysterol_BP"/>
    <property type="match status" value="1"/>
</dbReference>
<dbReference type="KEGG" id="mng:MNEG_7666"/>
<dbReference type="EMBL" id="KK101597">
    <property type="protein sequence ID" value="KIZ00297.1"/>
    <property type="molecule type" value="Genomic_DNA"/>
</dbReference>
<dbReference type="PANTHER" id="PTHR10972:SF136">
    <property type="entry name" value="OXYSTEROL-BINDING PROTEIN 8"/>
    <property type="match status" value="1"/>
</dbReference>
<dbReference type="STRING" id="145388.A0A0D2MHX5"/>
<evidence type="ECO:0000256" key="1">
    <source>
        <dbReference type="SAM" id="MobiDB-lite"/>
    </source>
</evidence>
<dbReference type="AlphaFoldDB" id="A0A0D2MHX5"/>
<reference evidence="2 3" key="1">
    <citation type="journal article" date="2013" name="BMC Genomics">
        <title>Reconstruction of the lipid metabolism for the microalga Monoraphidium neglectum from its genome sequence reveals characteristics suitable for biofuel production.</title>
        <authorList>
            <person name="Bogen C."/>
            <person name="Al-Dilaimi A."/>
            <person name="Albersmeier A."/>
            <person name="Wichmann J."/>
            <person name="Grundmann M."/>
            <person name="Rupp O."/>
            <person name="Lauersen K.J."/>
            <person name="Blifernez-Klassen O."/>
            <person name="Kalinowski J."/>
            <person name="Goesmann A."/>
            <person name="Mussgnug J.H."/>
            <person name="Kruse O."/>
        </authorList>
    </citation>
    <scope>NUCLEOTIDE SEQUENCE [LARGE SCALE GENOMIC DNA]</scope>
    <source>
        <strain evidence="2 3">SAG 48.87</strain>
    </source>
</reference>
<name>A0A0D2MHX5_9CHLO</name>
<organism evidence="2 3">
    <name type="scientific">Monoraphidium neglectum</name>
    <dbReference type="NCBI Taxonomy" id="145388"/>
    <lineage>
        <taxon>Eukaryota</taxon>
        <taxon>Viridiplantae</taxon>
        <taxon>Chlorophyta</taxon>
        <taxon>core chlorophytes</taxon>
        <taxon>Chlorophyceae</taxon>
        <taxon>CS clade</taxon>
        <taxon>Sphaeropleales</taxon>
        <taxon>Selenastraceae</taxon>
        <taxon>Monoraphidium</taxon>
    </lineage>
</organism>
<protein>
    <submittedName>
        <fullName evidence="2">Uncharacterized protein</fullName>
    </submittedName>
</protein>
<keyword evidence="3" id="KW-1185">Reference proteome</keyword>
<feature type="compositionally biased region" description="Basic and acidic residues" evidence="1">
    <location>
        <begin position="356"/>
        <end position="367"/>
    </location>
</feature>
<dbReference type="GO" id="GO:0032934">
    <property type="term" value="F:sterol binding"/>
    <property type="evidence" value="ECO:0007669"/>
    <property type="project" value="TreeGrafter"/>
</dbReference>
<evidence type="ECO:0000313" key="3">
    <source>
        <dbReference type="Proteomes" id="UP000054498"/>
    </source>
</evidence>
<dbReference type="PANTHER" id="PTHR10972">
    <property type="entry name" value="OXYSTEROL-BINDING PROTEIN-RELATED"/>
    <property type="match status" value="1"/>
</dbReference>
<feature type="compositionally biased region" description="Basic and acidic residues" evidence="1">
    <location>
        <begin position="375"/>
        <end position="395"/>
    </location>
</feature>
<dbReference type="OrthoDB" id="14833at2759"/>
<dbReference type="GO" id="GO:0005829">
    <property type="term" value="C:cytosol"/>
    <property type="evidence" value="ECO:0007669"/>
    <property type="project" value="TreeGrafter"/>
</dbReference>
<dbReference type="Gene3D" id="2.40.160.120">
    <property type="match status" value="1"/>
</dbReference>
<dbReference type="RefSeq" id="XP_013899316.1">
    <property type="nucleotide sequence ID" value="XM_014043862.1"/>
</dbReference>
<dbReference type="InterPro" id="IPR000648">
    <property type="entry name" value="Oxysterol-bd"/>
</dbReference>
<sequence>MWNLVGDLAGAVTSAAGAVTSGLTGRVWDDGEGNVDELNKSMAGADLNKGPTGEAHPDEKAIQEAKSSMFNMATVREYVGADVLSLLSVPVFIMEPMSMLQKMGEVLEYAELLDAADAAADPLERMALVATFLVAPFGAAERAWKPFNPMLGETFELEGLGKDKDGRFFAEQVTASPPVGVAHSESPRWQYDIVSAPKTRFLGNYLEVFPNGRTRIKLLGSGETYTHVPPNVKVHNLVLGRTWIDAEGEFYVYCPESGVKCVLNFTPCGWFNAGRYEFAGHVIDKGGVKRLHLSGLWSSHLDAAECGPDGELLPDAPRRRLWTCRPKPEDDYYGMTHFARQLNTCADLRLPPLPSDSRRRPDREALAGRHLPRAAAEKGRLEAAGHADAARREEVGSQWAPRWFEPEEGAQLLPGELDTDCVPAWRWKAGGFERLDGLLEAGADEASAKLQQEAGADGQAVPDAAVCGRGFAPWEFPELHAHLQQHEDASAHVQ</sequence>
<dbReference type="Proteomes" id="UP000054498">
    <property type="component" value="Unassembled WGS sequence"/>
</dbReference>
<dbReference type="GO" id="GO:0016020">
    <property type="term" value="C:membrane"/>
    <property type="evidence" value="ECO:0007669"/>
    <property type="project" value="TreeGrafter"/>
</dbReference>
<evidence type="ECO:0000313" key="2">
    <source>
        <dbReference type="EMBL" id="KIZ00297.1"/>
    </source>
</evidence>
<dbReference type="GeneID" id="25740542"/>
<dbReference type="SUPFAM" id="SSF144000">
    <property type="entry name" value="Oxysterol-binding protein-like"/>
    <property type="match status" value="1"/>
</dbReference>
<feature type="region of interest" description="Disordered" evidence="1">
    <location>
        <begin position="350"/>
        <end position="401"/>
    </location>
</feature>
<accession>A0A0D2MHX5</accession>
<gene>
    <name evidence="2" type="ORF">MNEG_7666</name>
</gene>